<reference evidence="2" key="1">
    <citation type="submission" date="2022-11" db="UniProtKB">
        <authorList>
            <consortium name="WormBaseParasite"/>
        </authorList>
    </citation>
    <scope>IDENTIFICATION</scope>
</reference>
<name>A0AC34GKM7_9BILA</name>
<sequence length="153" mass="17902">MANRIHRLHFDVSESEITYLLGLQLPNTDMTVHQFQLAAESYLIATSFSCRRLKDMFANYPASKFAIKYNENDLKTLHNSAKDIPDDSPIQYCINWWSEKIATKIASSQNLIEKFNKIFWNRPFGSFYDSIIVLSSQLNVLKQFAPNYYQEFK</sequence>
<proteinExistence type="predicted"/>
<evidence type="ECO:0000313" key="2">
    <source>
        <dbReference type="WBParaSite" id="ES5_v2.g30229.t1"/>
    </source>
</evidence>
<evidence type="ECO:0000313" key="1">
    <source>
        <dbReference type="Proteomes" id="UP000887579"/>
    </source>
</evidence>
<dbReference type="Proteomes" id="UP000887579">
    <property type="component" value="Unplaced"/>
</dbReference>
<protein>
    <submittedName>
        <fullName evidence="2">Uncharacterized protein</fullName>
    </submittedName>
</protein>
<accession>A0AC34GKM7</accession>
<organism evidence="1 2">
    <name type="scientific">Panagrolaimus sp. ES5</name>
    <dbReference type="NCBI Taxonomy" id="591445"/>
    <lineage>
        <taxon>Eukaryota</taxon>
        <taxon>Metazoa</taxon>
        <taxon>Ecdysozoa</taxon>
        <taxon>Nematoda</taxon>
        <taxon>Chromadorea</taxon>
        <taxon>Rhabditida</taxon>
        <taxon>Tylenchina</taxon>
        <taxon>Panagrolaimomorpha</taxon>
        <taxon>Panagrolaimoidea</taxon>
        <taxon>Panagrolaimidae</taxon>
        <taxon>Panagrolaimus</taxon>
    </lineage>
</organism>
<dbReference type="WBParaSite" id="ES5_v2.g30229.t1">
    <property type="protein sequence ID" value="ES5_v2.g30229.t1"/>
    <property type="gene ID" value="ES5_v2.g30229"/>
</dbReference>